<name>A0ABT4MCX4_9NOCA</name>
<dbReference type="RefSeq" id="WP_269603511.1">
    <property type="nucleotide sequence ID" value="NZ_JAPWIJ010000003.1"/>
</dbReference>
<sequence length="108" mass="12064">MLVTRLALFYARVWRGTAHFDDEFSIFVCTGLRGGFGRGGTTFGGAYLTKGNTARRVLRHEAVHADQWAHFGLTFPFRYLAEETRHRGPANKYEIQAGLADGGYRPPG</sequence>
<dbReference type="Proteomes" id="UP001081071">
    <property type="component" value="Unassembled WGS sequence"/>
</dbReference>
<comment type="caution">
    <text evidence="1">The sequence shown here is derived from an EMBL/GenBank/DDBJ whole genome shotgun (WGS) entry which is preliminary data.</text>
</comment>
<gene>
    <name evidence="1" type="ORF">O4220_09885</name>
</gene>
<organism evidence="1 2">
    <name type="scientific">Rhodococcus ruber</name>
    <dbReference type="NCBI Taxonomy" id="1830"/>
    <lineage>
        <taxon>Bacteria</taxon>
        <taxon>Bacillati</taxon>
        <taxon>Actinomycetota</taxon>
        <taxon>Actinomycetes</taxon>
        <taxon>Mycobacteriales</taxon>
        <taxon>Nocardiaceae</taxon>
        <taxon>Rhodococcus</taxon>
    </lineage>
</organism>
<evidence type="ECO:0000313" key="1">
    <source>
        <dbReference type="EMBL" id="MCZ4518827.1"/>
    </source>
</evidence>
<dbReference type="EMBL" id="JAPWIJ010000003">
    <property type="protein sequence ID" value="MCZ4518827.1"/>
    <property type="molecule type" value="Genomic_DNA"/>
</dbReference>
<reference evidence="1" key="1">
    <citation type="submission" date="2022-12" db="EMBL/GenBank/DDBJ databases">
        <authorList>
            <person name="Krivoruchko A.V."/>
            <person name="Elkin A."/>
        </authorList>
    </citation>
    <scope>NUCLEOTIDE SEQUENCE</scope>
    <source>
        <strain evidence="1">IEGM 1391</strain>
    </source>
</reference>
<proteinExistence type="predicted"/>
<evidence type="ECO:0000313" key="2">
    <source>
        <dbReference type="Proteomes" id="UP001081071"/>
    </source>
</evidence>
<keyword evidence="2" id="KW-1185">Reference proteome</keyword>
<accession>A0ABT4MCX4</accession>
<protein>
    <recommendedName>
        <fullName evidence="3">Fe-S oxidoreductase</fullName>
    </recommendedName>
</protein>
<evidence type="ECO:0008006" key="3">
    <source>
        <dbReference type="Google" id="ProtNLM"/>
    </source>
</evidence>